<comment type="caution">
    <text evidence="2">The sequence shown here is derived from an EMBL/GenBank/DDBJ whole genome shotgun (WGS) entry which is preliminary data.</text>
</comment>
<sequence length="277" mass="30815">MPVPITIDDLPELLRLLREHPEWRDALRATLLTEELLQLPALTERRFAELASAIERLTERQERTEAALAELAARQAETEARLATLTQRVEELAARQAETEATVARLAERMDQLTEQVSVLAERAGHLDTDVAELKQFHLEATYRVNGPAIFGGPEFRRPRVLSPTELDALLTDAVEAGTITWAERKAIMQADLVVRGRTPEADQLYLVVEVSWGVGTTDIARAIERAHLLRKAGFPARPAVAGRWLSPDAQRMLDALSGDDRPVIVLDGTVEWDGRG</sequence>
<dbReference type="Gene3D" id="1.20.5.340">
    <property type="match status" value="1"/>
</dbReference>
<keyword evidence="1" id="KW-0175">Coiled coil</keyword>
<name>A0AA41WFV2_9BACT</name>
<evidence type="ECO:0000256" key="1">
    <source>
        <dbReference type="SAM" id="Coils"/>
    </source>
</evidence>
<keyword evidence="3" id="KW-1185">Reference proteome</keyword>
<evidence type="ECO:0000313" key="2">
    <source>
        <dbReference type="EMBL" id="MCM8750323.1"/>
    </source>
</evidence>
<proteinExistence type="predicted"/>
<dbReference type="Proteomes" id="UP001165306">
    <property type="component" value="Unassembled WGS sequence"/>
</dbReference>
<dbReference type="AlphaFoldDB" id="A0AA41WFV2"/>
<organism evidence="2 3">
    <name type="scientific">Thermalbibacter longus</name>
    <dbReference type="NCBI Taxonomy" id="2951981"/>
    <lineage>
        <taxon>Bacteria</taxon>
        <taxon>Pseudomonadati</taxon>
        <taxon>Thermomicrobiota</taxon>
        <taxon>Thermomicrobia</taxon>
        <taxon>Thermomicrobiales</taxon>
        <taxon>Thermomicrobiaceae</taxon>
        <taxon>Thermalbibacter</taxon>
    </lineage>
</organism>
<reference evidence="2" key="1">
    <citation type="submission" date="2022-06" db="EMBL/GenBank/DDBJ databases">
        <title>CFH 74404 Thermomicrobiaceae sp.</title>
        <authorList>
            <person name="Ming H."/>
            <person name="Li W.-J."/>
            <person name="Zhao Z."/>
        </authorList>
    </citation>
    <scope>NUCLEOTIDE SEQUENCE</scope>
    <source>
        <strain evidence="2">CFH 74404</strain>
    </source>
</reference>
<gene>
    <name evidence="2" type="ORF">NET02_14310</name>
</gene>
<evidence type="ECO:0008006" key="4">
    <source>
        <dbReference type="Google" id="ProtNLM"/>
    </source>
</evidence>
<evidence type="ECO:0000313" key="3">
    <source>
        <dbReference type="Proteomes" id="UP001165306"/>
    </source>
</evidence>
<protein>
    <recommendedName>
        <fullName evidence="4">DUF3782 domain-containing protein</fullName>
    </recommendedName>
</protein>
<dbReference type="EMBL" id="JAMSLR010000013">
    <property type="protein sequence ID" value="MCM8750323.1"/>
    <property type="molecule type" value="Genomic_DNA"/>
</dbReference>
<accession>A0AA41WFV2</accession>
<dbReference type="RefSeq" id="WP_284058112.1">
    <property type="nucleotide sequence ID" value="NZ_JAMSLR010000013.1"/>
</dbReference>
<feature type="coiled-coil region" evidence="1">
    <location>
        <begin position="47"/>
        <end position="123"/>
    </location>
</feature>